<organism evidence="1 2">
    <name type="scientific">Cystobacter fuscus (strain ATCC 25194 / DSM 2262 / NBRC 100088 / M29)</name>
    <dbReference type="NCBI Taxonomy" id="1242864"/>
    <lineage>
        <taxon>Bacteria</taxon>
        <taxon>Pseudomonadati</taxon>
        <taxon>Myxococcota</taxon>
        <taxon>Myxococcia</taxon>
        <taxon>Myxococcales</taxon>
        <taxon>Cystobacterineae</taxon>
        <taxon>Archangiaceae</taxon>
        <taxon>Cystobacter</taxon>
    </lineage>
</organism>
<protein>
    <submittedName>
        <fullName evidence="1">Uncharacterized protein</fullName>
    </submittedName>
</protein>
<dbReference type="EMBL" id="ANAH02000001">
    <property type="protein sequence ID" value="EPX65374.1"/>
    <property type="molecule type" value="Genomic_DNA"/>
</dbReference>
<name>S9QVH2_CYSF2</name>
<accession>S9QVH2</accession>
<evidence type="ECO:0000313" key="2">
    <source>
        <dbReference type="Proteomes" id="UP000011682"/>
    </source>
</evidence>
<sequence>MILPGTACSSGPIARGMRARPTRNFNALQGSLWVPLGFPRWISCLDASLQTRIITLL</sequence>
<dbReference type="AlphaFoldDB" id="S9QVH2"/>
<reference evidence="1" key="1">
    <citation type="submission" date="2013-05" db="EMBL/GenBank/DDBJ databases">
        <title>Genome assembly of Cystobacter fuscus DSM 2262.</title>
        <authorList>
            <person name="Sharma G."/>
            <person name="Khatri I."/>
            <person name="Kaur C."/>
            <person name="Mayilraj S."/>
            <person name="Subramanian S."/>
        </authorList>
    </citation>
    <scope>NUCLEOTIDE SEQUENCE [LARGE SCALE GENOMIC DNA]</scope>
    <source>
        <strain evidence="1">DSM 2262</strain>
    </source>
</reference>
<evidence type="ECO:0000313" key="1">
    <source>
        <dbReference type="EMBL" id="EPX65374.1"/>
    </source>
</evidence>
<comment type="caution">
    <text evidence="1">The sequence shown here is derived from an EMBL/GenBank/DDBJ whole genome shotgun (WGS) entry which is preliminary data.</text>
</comment>
<proteinExistence type="predicted"/>
<keyword evidence="2" id="KW-1185">Reference proteome</keyword>
<dbReference type="Proteomes" id="UP000011682">
    <property type="component" value="Unassembled WGS sequence"/>
</dbReference>
<gene>
    <name evidence="1" type="ORF">D187_000800</name>
</gene>